<dbReference type="PANTHER" id="PTHR43308:SF5">
    <property type="entry name" value="S-LAYER PROTEIN _ PEPTIDOGLYCAN ENDO-BETA-N-ACETYLGLUCOSAMINIDASE"/>
    <property type="match status" value="1"/>
</dbReference>
<comment type="caution">
    <text evidence="3">The sequence shown here is derived from an EMBL/GenBank/DDBJ whole genome shotgun (WGS) entry which is preliminary data.</text>
</comment>
<dbReference type="RefSeq" id="WP_191691560.1">
    <property type="nucleotide sequence ID" value="NZ_JACSQY010000012.1"/>
</dbReference>
<protein>
    <submittedName>
        <fullName evidence="3">S-layer homology domain-containing protein</fullName>
    </submittedName>
</protein>
<organism evidence="3 4">
    <name type="scientific">Sporosarcina gallistercoris</name>
    <dbReference type="NCBI Taxonomy" id="2762245"/>
    <lineage>
        <taxon>Bacteria</taxon>
        <taxon>Bacillati</taxon>
        <taxon>Bacillota</taxon>
        <taxon>Bacilli</taxon>
        <taxon>Bacillales</taxon>
        <taxon>Caryophanaceae</taxon>
        <taxon>Sporosarcina</taxon>
    </lineage>
</organism>
<dbReference type="EMBL" id="JACSQY010000012">
    <property type="protein sequence ID" value="MBD7909407.1"/>
    <property type="molecule type" value="Genomic_DNA"/>
</dbReference>
<dbReference type="InterPro" id="IPR051465">
    <property type="entry name" value="Cell_Envelope_Struct_Comp"/>
</dbReference>
<evidence type="ECO:0000256" key="1">
    <source>
        <dbReference type="SAM" id="SignalP"/>
    </source>
</evidence>
<evidence type="ECO:0000259" key="2">
    <source>
        <dbReference type="PROSITE" id="PS51272"/>
    </source>
</evidence>
<reference evidence="3 4" key="1">
    <citation type="submission" date="2020-08" db="EMBL/GenBank/DDBJ databases">
        <title>A Genomic Blueprint of the Chicken Gut Microbiome.</title>
        <authorList>
            <person name="Gilroy R."/>
            <person name="Ravi A."/>
            <person name="Getino M."/>
            <person name="Pursley I."/>
            <person name="Horton D.L."/>
            <person name="Alikhan N.-F."/>
            <person name="Baker D."/>
            <person name="Gharbi K."/>
            <person name="Hall N."/>
            <person name="Watson M."/>
            <person name="Adriaenssens E.M."/>
            <person name="Foster-Nyarko E."/>
            <person name="Jarju S."/>
            <person name="Secka A."/>
            <person name="Antonio M."/>
            <person name="Oren A."/>
            <person name="Chaudhuri R."/>
            <person name="La Ragione R.M."/>
            <person name="Hildebrand F."/>
            <person name="Pallen M.J."/>
        </authorList>
    </citation>
    <scope>NUCLEOTIDE SEQUENCE [LARGE SCALE GENOMIC DNA]</scope>
    <source>
        <strain evidence="3 4">Sa3CUA8</strain>
    </source>
</reference>
<name>A0ABR8PMJ1_9BACL</name>
<feature type="domain" description="SLH" evidence="2">
    <location>
        <begin position="97"/>
        <end position="160"/>
    </location>
</feature>
<gene>
    <name evidence="3" type="ORF">H9659_13805</name>
</gene>
<feature type="domain" description="SLH" evidence="2">
    <location>
        <begin position="36"/>
        <end position="96"/>
    </location>
</feature>
<feature type="chain" id="PRO_5046697602" evidence="1">
    <location>
        <begin position="26"/>
        <end position="359"/>
    </location>
</feature>
<accession>A0ABR8PMJ1</accession>
<keyword evidence="1" id="KW-0732">Signal</keyword>
<evidence type="ECO:0000313" key="4">
    <source>
        <dbReference type="Proteomes" id="UP000659496"/>
    </source>
</evidence>
<feature type="domain" description="SLH" evidence="2">
    <location>
        <begin position="161"/>
        <end position="221"/>
    </location>
</feature>
<evidence type="ECO:0000313" key="3">
    <source>
        <dbReference type="EMBL" id="MBD7909407.1"/>
    </source>
</evidence>
<feature type="signal peptide" evidence="1">
    <location>
        <begin position="1"/>
        <end position="25"/>
    </location>
</feature>
<dbReference type="Pfam" id="PF00395">
    <property type="entry name" value="SLH"/>
    <property type="match status" value="3"/>
</dbReference>
<dbReference type="InterPro" id="IPR001119">
    <property type="entry name" value="SLH_dom"/>
</dbReference>
<proteinExistence type="predicted"/>
<keyword evidence="4" id="KW-1185">Reference proteome</keyword>
<sequence length="359" mass="39405">MKKISTTRKSYMAALSIAVASSAIVATVPAYHAEAASKKFTDVNPKSVHAEAIQSLVERGIISGFTDHTFRPGNVLTRAEAAKMIALSIGLDTTTVSDPAFTDVKKGVWYYEYVAALSNSGLLDGFSDKTFRPGQNLTRAEIAKLLVKSYELDNGETMTNPFTDVQAGRWFTPYIQSIYSTGITKGKTKTLFVPDEGVTRGEFATFVVRAENHLAKSKEAVKEASDKIISFVGKNEVFKDEKGKITAKTEYNPTSRALTITAYDEKGLNQLQQSGFFSKDLLTLGVHSLKIADNSPVDITKDYATAKRLIQSQLQKKLDTSTAGDGIISVNQVPIRLYATSNEVKFWEDFTLTLHIMLP</sequence>
<dbReference type="PANTHER" id="PTHR43308">
    <property type="entry name" value="OUTER MEMBRANE PROTEIN ALPHA-RELATED"/>
    <property type="match status" value="1"/>
</dbReference>
<dbReference type="PROSITE" id="PS51272">
    <property type="entry name" value="SLH"/>
    <property type="match status" value="3"/>
</dbReference>
<dbReference type="Proteomes" id="UP000659496">
    <property type="component" value="Unassembled WGS sequence"/>
</dbReference>